<feature type="compositionally biased region" description="Polar residues" evidence="1">
    <location>
        <begin position="251"/>
        <end position="262"/>
    </location>
</feature>
<dbReference type="EMBL" id="ABMABF030000001">
    <property type="protein sequence ID" value="EMJ5132500.1"/>
    <property type="molecule type" value="Genomic_DNA"/>
</dbReference>
<dbReference type="InterPro" id="IPR009228">
    <property type="entry name" value="Capsid_scaffold_GpO"/>
</dbReference>
<dbReference type="Pfam" id="PF05929">
    <property type="entry name" value="Phage_GPO"/>
    <property type="match status" value="1"/>
</dbReference>
<name>A0AAI9GGZ2_PROST</name>
<feature type="region of interest" description="Disordered" evidence="1">
    <location>
        <begin position="246"/>
        <end position="279"/>
    </location>
</feature>
<gene>
    <name evidence="2" type="ORF">RG298_000164</name>
</gene>
<proteinExistence type="predicted"/>
<reference evidence="2" key="1">
    <citation type="submission" date="2024-02" db="EMBL/GenBank/DDBJ databases">
        <authorList>
            <consortium name="Clinical and Environmental Microbiology Branch: Whole genome sequencing antimicrobial resistance pathogens in the healthcare setting"/>
        </authorList>
    </citation>
    <scope>NUCLEOTIDE SEQUENCE</scope>
    <source>
        <strain evidence="2">2021GO-0154</strain>
    </source>
</reference>
<comment type="caution">
    <text evidence="2">The sequence shown here is derived from an EMBL/GenBank/DDBJ whole genome shotgun (WGS) entry which is preliminary data.</text>
</comment>
<organism evidence="2">
    <name type="scientific">Providencia stuartii</name>
    <dbReference type="NCBI Taxonomy" id="588"/>
    <lineage>
        <taxon>Bacteria</taxon>
        <taxon>Pseudomonadati</taxon>
        <taxon>Pseudomonadota</taxon>
        <taxon>Gammaproteobacteria</taxon>
        <taxon>Enterobacterales</taxon>
        <taxon>Morganellaceae</taxon>
        <taxon>Providencia</taxon>
    </lineage>
</organism>
<evidence type="ECO:0000313" key="2">
    <source>
        <dbReference type="EMBL" id="EMJ5132500.1"/>
    </source>
</evidence>
<sequence length="279" mass="31382">MTKKSKPVRICVEGATTDGRKVQRQWLTEIERNYNPTVYGARINMEHWNYSWAQRFGDVLSVHTEEISDGPLAGKLALYGVLAPTPELIEMNKKRQKVYTSVEINPNFSDMGGAYLVGLAVTDNPASLGTSMLEFSNGAQSQTSNFADRKQDKDNVFTAAEETIIEFTDEVEQPEKPEKPSLKERIKAKFSRERKRTEAELDDIYQAVELCADEQTTAAQKMAELERKVNALSGLKQENDTLRAELDSLKQDLSQQDNQPQRPHSFGGKGDNTENLTDC</sequence>
<accession>A0AAI9GGZ2</accession>
<evidence type="ECO:0000256" key="1">
    <source>
        <dbReference type="SAM" id="MobiDB-lite"/>
    </source>
</evidence>
<protein>
    <submittedName>
        <fullName evidence="2">GPO family capsid scaffolding protein</fullName>
    </submittedName>
</protein>
<dbReference type="AlphaFoldDB" id="A0AAI9GGZ2"/>